<keyword evidence="1" id="KW-0732">Signal</keyword>
<dbReference type="AlphaFoldDB" id="I1YFZ1"/>
<gene>
    <name evidence="2" type="ordered locus">Q7C_663</name>
</gene>
<dbReference type="Proteomes" id="UP000009145">
    <property type="component" value="Chromosome"/>
</dbReference>
<feature type="signal peptide" evidence="1">
    <location>
        <begin position="1"/>
        <end position="23"/>
    </location>
</feature>
<dbReference type="OrthoDB" id="5733709at2"/>
<dbReference type="PATRIC" id="fig|754477.3.peg.655"/>
<keyword evidence="3" id="KW-1185">Reference proteome</keyword>
<evidence type="ECO:0000256" key="1">
    <source>
        <dbReference type="SAM" id="SignalP"/>
    </source>
</evidence>
<reference evidence="2 3" key="1">
    <citation type="journal article" date="2012" name="J. Bacteriol.">
        <title>Complete genome sequences of Methylophaga sp. strain JAM1 and Methylophaga sp. strain JAM7.</title>
        <authorList>
            <person name="Villeneuve C."/>
            <person name="Martineau C."/>
            <person name="Mauffrey F."/>
            <person name="Villemur R."/>
        </authorList>
    </citation>
    <scope>NUCLEOTIDE SEQUENCE [LARGE SCALE GENOMIC DNA]</scope>
    <source>
        <strain evidence="2 3">JAM7</strain>
    </source>
</reference>
<evidence type="ECO:0000313" key="3">
    <source>
        <dbReference type="Proteomes" id="UP000009145"/>
    </source>
</evidence>
<dbReference type="RefSeq" id="WP_014703255.1">
    <property type="nucleotide sequence ID" value="NC_017856.1"/>
</dbReference>
<feature type="chain" id="PRO_5003653942" evidence="1">
    <location>
        <begin position="24"/>
        <end position="195"/>
    </location>
</feature>
<protein>
    <submittedName>
        <fullName evidence="2">Uncharacterized protein</fullName>
    </submittedName>
</protein>
<evidence type="ECO:0000313" key="2">
    <source>
        <dbReference type="EMBL" id="AFJ01834.1"/>
    </source>
</evidence>
<sequence length="195" mass="21776" precursor="true">MKSMFFKAISVVLFSGLALNVQAKVRGHQELVDNSCELLSEQLAISYLNQAVRPGVQEHIPTFYSQCGYIGTDKGGFKTIFVTKFFPEEMLDYDNLSPAQLDFNVSFMNNGGEPHAEKEPFPGEATYVFHDRHLTIVFMIPGITGPLDGAGLPTRLGVSFQLVNPDMTPDARRDLLIKQAWQYFGKLLKQNKTAP</sequence>
<dbReference type="HOGENOM" id="CLU_1394920_0_0_6"/>
<dbReference type="STRING" id="754477.Q7C_663"/>
<dbReference type="EMBL" id="CP003380">
    <property type="protein sequence ID" value="AFJ01834.1"/>
    <property type="molecule type" value="Genomic_DNA"/>
</dbReference>
<organism evidence="2 3">
    <name type="scientific">Methylophaga frappieri (strain ATCC BAA-2434 / DSM 25690 / JAM7)</name>
    <dbReference type="NCBI Taxonomy" id="754477"/>
    <lineage>
        <taxon>Bacteria</taxon>
        <taxon>Pseudomonadati</taxon>
        <taxon>Pseudomonadota</taxon>
        <taxon>Gammaproteobacteria</taxon>
        <taxon>Thiotrichales</taxon>
        <taxon>Piscirickettsiaceae</taxon>
        <taxon>Methylophaga</taxon>
    </lineage>
</organism>
<dbReference type="KEGG" id="mec:Q7C_663"/>
<accession>I1YFZ1</accession>
<name>I1YFZ1_METFJ</name>
<proteinExistence type="predicted"/>